<keyword evidence="1" id="KW-0343">GTPase activation</keyword>
<comment type="caution">
    <text evidence="9">The sequence shown here is derived from an EMBL/GenBank/DDBJ whole genome shotgun (WGS) entry which is preliminary data.</text>
</comment>
<feature type="domain" description="Arf-GAP" evidence="8">
    <location>
        <begin position="130"/>
        <end position="251"/>
    </location>
</feature>
<dbReference type="GO" id="GO:0005096">
    <property type="term" value="F:GTPase activator activity"/>
    <property type="evidence" value="ECO:0007669"/>
    <property type="project" value="UniProtKB-KW"/>
</dbReference>
<evidence type="ECO:0000256" key="6">
    <source>
        <dbReference type="SAM" id="MobiDB-lite"/>
    </source>
</evidence>
<dbReference type="OrthoDB" id="10266696at2759"/>
<dbReference type="GO" id="GO:0008270">
    <property type="term" value="F:zinc ion binding"/>
    <property type="evidence" value="ECO:0007669"/>
    <property type="project" value="UniProtKB-KW"/>
</dbReference>
<dbReference type="InterPro" id="IPR001164">
    <property type="entry name" value="ArfGAP_dom"/>
</dbReference>
<evidence type="ECO:0000259" key="8">
    <source>
        <dbReference type="PROSITE" id="PS50115"/>
    </source>
</evidence>
<keyword evidence="3 5" id="KW-0863">Zinc-finger</keyword>
<dbReference type="AlphaFoldDB" id="A0A9W7FFK1"/>
<dbReference type="PANTHER" id="PTHR46220">
    <property type="entry name" value="ADP-RIBOSYLATION FACTOR GTPASE-ACTIVATING PROTEIN AGD12"/>
    <property type="match status" value="1"/>
</dbReference>
<feature type="domain" description="C2" evidence="7">
    <location>
        <begin position="261"/>
        <end position="389"/>
    </location>
</feature>
<dbReference type="InterPro" id="IPR037278">
    <property type="entry name" value="ARFGAP/RecO"/>
</dbReference>
<feature type="region of interest" description="Disordered" evidence="6">
    <location>
        <begin position="378"/>
        <end position="442"/>
    </location>
</feature>
<feature type="region of interest" description="Disordered" evidence="6">
    <location>
        <begin position="245"/>
        <end position="268"/>
    </location>
</feature>
<keyword evidence="2" id="KW-0479">Metal-binding</keyword>
<feature type="compositionally biased region" description="Basic and acidic residues" evidence="6">
    <location>
        <begin position="428"/>
        <end position="442"/>
    </location>
</feature>
<dbReference type="PANTHER" id="PTHR46220:SF1">
    <property type="entry name" value="ADP-RIBOSYLATION FACTOR GTPASE-ACTIVATING PROTEIN AGD12"/>
    <property type="match status" value="1"/>
</dbReference>
<evidence type="ECO:0000256" key="5">
    <source>
        <dbReference type="PROSITE-ProRule" id="PRU00288"/>
    </source>
</evidence>
<keyword evidence="4" id="KW-0862">Zinc</keyword>
<evidence type="ECO:0000256" key="3">
    <source>
        <dbReference type="ARBA" id="ARBA00022771"/>
    </source>
</evidence>
<reference evidence="10" key="1">
    <citation type="journal article" date="2023" name="Commun. Biol.">
        <title>Genome analysis of Parmales, the sister group of diatoms, reveals the evolutionary specialization of diatoms from phago-mixotrophs to photoautotrophs.</title>
        <authorList>
            <person name="Ban H."/>
            <person name="Sato S."/>
            <person name="Yoshikawa S."/>
            <person name="Yamada K."/>
            <person name="Nakamura Y."/>
            <person name="Ichinomiya M."/>
            <person name="Sato N."/>
            <person name="Blanc-Mathieu R."/>
            <person name="Endo H."/>
            <person name="Kuwata A."/>
            <person name="Ogata H."/>
        </authorList>
    </citation>
    <scope>NUCLEOTIDE SEQUENCE [LARGE SCALE GENOMIC DNA]</scope>
    <source>
        <strain evidence="10">NIES 3700</strain>
    </source>
</reference>
<dbReference type="SUPFAM" id="SSF57863">
    <property type="entry name" value="ArfGap/RecO-like zinc finger"/>
    <property type="match status" value="1"/>
</dbReference>
<dbReference type="EMBL" id="BRXW01000161">
    <property type="protein sequence ID" value="GMI11364.1"/>
    <property type="molecule type" value="Genomic_DNA"/>
</dbReference>
<dbReference type="PROSITE" id="PS50004">
    <property type="entry name" value="C2"/>
    <property type="match status" value="1"/>
</dbReference>
<dbReference type="PROSITE" id="PS50115">
    <property type="entry name" value="ARFGAP"/>
    <property type="match status" value="1"/>
</dbReference>
<dbReference type="InterPro" id="IPR035892">
    <property type="entry name" value="C2_domain_sf"/>
</dbReference>
<dbReference type="InterPro" id="IPR000008">
    <property type="entry name" value="C2_dom"/>
</dbReference>
<protein>
    <submittedName>
        <fullName evidence="9">Uncharacterized protein</fullName>
    </submittedName>
</protein>
<dbReference type="Pfam" id="PF01412">
    <property type="entry name" value="ArfGap"/>
    <property type="match status" value="1"/>
</dbReference>
<dbReference type="InterPro" id="IPR038508">
    <property type="entry name" value="ArfGAP_dom_sf"/>
</dbReference>
<evidence type="ECO:0000256" key="2">
    <source>
        <dbReference type="ARBA" id="ARBA00022723"/>
    </source>
</evidence>
<proteinExistence type="predicted"/>
<organism evidence="9 10">
    <name type="scientific">Triparma laevis f. longispina</name>
    <dbReference type="NCBI Taxonomy" id="1714387"/>
    <lineage>
        <taxon>Eukaryota</taxon>
        <taxon>Sar</taxon>
        <taxon>Stramenopiles</taxon>
        <taxon>Ochrophyta</taxon>
        <taxon>Bolidophyceae</taxon>
        <taxon>Parmales</taxon>
        <taxon>Triparmaceae</taxon>
        <taxon>Triparma</taxon>
    </lineage>
</organism>
<dbReference type="Pfam" id="PF00168">
    <property type="entry name" value="C2"/>
    <property type="match status" value="1"/>
</dbReference>
<dbReference type="Gene3D" id="2.60.40.150">
    <property type="entry name" value="C2 domain"/>
    <property type="match status" value="1"/>
</dbReference>
<dbReference type="Gene3D" id="1.10.220.150">
    <property type="entry name" value="Arf GTPase activating protein"/>
    <property type="match status" value="1"/>
</dbReference>
<gene>
    <name evidence="9" type="ORF">TrLO_g7783</name>
</gene>
<evidence type="ECO:0000256" key="1">
    <source>
        <dbReference type="ARBA" id="ARBA00022468"/>
    </source>
</evidence>
<evidence type="ECO:0000313" key="10">
    <source>
        <dbReference type="Proteomes" id="UP001165122"/>
    </source>
</evidence>
<evidence type="ECO:0000259" key="7">
    <source>
        <dbReference type="PROSITE" id="PS50004"/>
    </source>
</evidence>
<evidence type="ECO:0000313" key="9">
    <source>
        <dbReference type="EMBL" id="GMI11364.1"/>
    </source>
</evidence>
<dbReference type="CDD" id="cd08204">
    <property type="entry name" value="ArfGap"/>
    <property type="match status" value="1"/>
</dbReference>
<dbReference type="SUPFAM" id="SSF49562">
    <property type="entry name" value="C2 domain (Calcium/lipid-binding domain, CaLB)"/>
    <property type="match status" value="1"/>
</dbReference>
<dbReference type="Proteomes" id="UP001165122">
    <property type="component" value="Unassembled WGS sequence"/>
</dbReference>
<dbReference type="GO" id="GO:0005543">
    <property type="term" value="F:phospholipid binding"/>
    <property type="evidence" value="ECO:0007669"/>
    <property type="project" value="InterPro"/>
</dbReference>
<dbReference type="FunFam" id="1.10.220.150:FF:000009">
    <property type="entry name" value="stromal membrane-associated protein 1 isoform X1"/>
    <property type="match status" value="1"/>
</dbReference>
<name>A0A9W7FFK1_9STRA</name>
<dbReference type="PRINTS" id="PR00405">
    <property type="entry name" value="REVINTRACTNG"/>
</dbReference>
<sequence length="487" mass="53996">MIGVGGGSVESKKELLLMILQETEGMQALKEAFVENQHLRVSYSSLEKDGKFKGGELPSRGRFGGLGRKSKSERSTLSSPSFFGLGGMEAATKPAVRLKDDGAWIRQSLEALEVSKAEAGGTLKEEEDPKERLKALLQRPPNKICADCSAHKPTWGSTNLGVFICTQCAGVHRSLGVHISAMLSTKLDDWTQEQLDIMDAIGNTRANERYEFHVPEEFPKPHHQEDRYYREIYIREKYEQQAFIQKTRKPPRQNETPFPPPPPDVKMNKKKQQSMTVGMVEFIGYINVTLIKGESLLRMGYKGSDENTNPFCVMQLGNQKVQSKVCQNSSSPEWGETMMLCWDGIEELHLDIFSSDEHMGGHTVPLLYLLDEEADRNDSMSSMRKDDSVISSCPDLGSITEEGEEGGSGGKAGRSTTSDQLLASSGGKKKEDGSMWLPLEHRDTSKLGKKTMGVKTKTKRVARGSVFSPRAATGGIVIKITFERLSH</sequence>
<accession>A0A9W7FFK1</accession>
<dbReference type="InterPro" id="IPR044518">
    <property type="entry name" value="ARF_GAP_AGD11/12/13"/>
</dbReference>
<feature type="region of interest" description="Disordered" evidence="6">
    <location>
        <begin position="52"/>
        <end position="80"/>
    </location>
</feature>
<evidence type="ECO:0000256" key="4">
    <source>
        <dbReference type="ARBA" id="ARBA00022833"/>
    </source>
</evidence>
<keyword evidence="10" id="KW-1185">Reference proteome</keyword>
<dbReference type="SMART" id="SM00105">
    <property type="entry name" value="ArfGap"/>
    <property type="match status" value="1"/>
</dbReference>
<dbReference type="SMART" id="SM00239">
    <property type="entry name" value="C2"/>
    <property type="match status" value="1"/>
</dbReference>